<dbReference type="EMBL" id="JAGSXJ010000001">
    <property type="protein sequence ID" value="KAH6697307.1"/>
    <property type="molecule type" value="Genomic_DNA"/>
</dbReference>
<protein>
    <submittedName>
        <fullName evidence="3">Glutathione S-transferase</fullName>
    </submittedName>
</protein>
<sequence>MALTLHIGNKRYSSWSLRPWLLLKALDIPFTEQLHFLGGDFRQRAQASFSPTGTVPVLHTADGIIVTDSLAIVEFIAEDYPAVWPSDRVARAWARCAAAEMHSGFSAIRNQCSMNVALRFEPAEPNDALAANIARIDALWTEGLEKFGGPWLAGSSFTAVDAFFAPVVSRLQTYAITLSPNAEAYKERMLVHPAFVAWVEEGLKETERLEDHELEAYEGRTLAKDLCA</sequence>
<dbReference type="OrthoDB" id="249703at2759"/>
<dbReference type="InterPro" id="IPR004045">
    <property type="entry name" value="Glutathione_S-Trfase_N"/>
</dbReference>
<dbReference type="GO" id="GO:0004364">
    <property type="term" value="F:glutathione transferase activity"/>
    <property type="evidence" value="ECO:0007669"/>
    <property type="project" value="TreeGrafter"/>
</dbReference>
<dbReference type="Proteomes" id="UP000770015">
    <property type="component" value="Unassembled WGS sequence"/>
</dbReference>
<dbReference type="Gene3D" id="3.40.30.10">
    <property type="entry name" value="Glutaredoxin"/>
    <property type="match status" value="1"/>
</dbReference>
<feature type="domain" description="GST N-terminal" evidence="2">
    <location>
        <begin position="3"/>
        <end position="84"/>
    </location>
</feature>
<reference evidence="3" key="1">
    <citation type="journal article" date="2021" name="Nat. Commun.">
        <title>Genetic determinants of endophytism in the Arabidopsis root mycobiome.</title>
        <authorList>
            <person name="Mesny F."/>
            <person name="Miyauchi S."/>
            <person name="Thiergart T."/>
            <person name="Pickel B."/>
            <person name="Atanasova L."/>
            <person name="Karlsson M."/>
            <person name="Huettel B."/>
            <person name="Barry K.W."/>
            <person name="Haridas S."/>
            <person name="Chen C."/>
            <person name="Bauer D."/>
            <person name="Andreopoulos W."/>
            <person name="Pangilinan J."/>
            <person name="LaButti K."/>
            <person name="Riley R."/>
            <person name="Lipzen A."/>
            <person name="Clum A."/>
            <person name="Drula E."/>
            <person name="Henrissat B."/>
            <person name="Kohler A."/>
            <person name="Grigoriev I.V."/>
            <person name="Martin F.M."/>
            <person name="Hacquard S."/>
        </authorList>
    </citation>
    <scope>NUCLEOTIDE SEQUENCE</scope>
    <source>
        <strain evidence="3">MPI-SDFR-AT-0117</strain>
    </source>
</reference>
<dbReference type="InterPro" id="IPR040079">
    <property type="entry name" value="Glutathione_S-Trfase"/>
</dbReference>
<dbReference type="PANTHER" id="PTHR42673:SF4">
    <property type="entry name" value="MALEYLACETOACETATE ISOMERASE"/>
    <property type="match status" value="1"/>
</dbReference>
<dbReference type="PROSITE" id="PS50404">
    <property type="entry name" value="GST_NTER"/>
    <property type="match status" value="1"/>
</dbReference>
<accession>A0A9P9AFP5</accession>
<dbReference type="InterPro" id="IPR036249">
    <property type="entry name" value="Thioredoxin-like_sf"/>
</dbReference>
<evidence type="ECO:0000313" key="4">
    <source>
        <dbReference type="Proteomes" id="UP000770015"/>
    </source>
</evidence>
<dbReference type="GO" id="GO:0006559">
    <property type="term" value="P:L-phenylalanine catabolic process"/>
    <property type="evidence" value="ECO:0007669"/>
    <property type="project" value="TreeGrafter"/>
</dbReference>
<comment type="caution">
    <text evidence="3">The sequence shown here is derived from an EMBL/GenBank/DDBJ whole genome shotgun (WGS) entry which is preliminary data.</text>
</comment>
<keyword evidence="4" id="KW-1185">Reference proteome</keyword>
<dbReference type="SUPFAM" id="SSF52833">
    <property type="entry name" value="Thioredoxin-like"/>
    <property type="match status" value="1"/>
</dbReference>
<dbReference type="SUPFAM" id="SSF47616">
    <property type="entry name" value="GST C-terminal domain-like"/>
    <property type="match status" value="1"/>
</dbReference>
<dbReference type="GO" id="GO:0016034">
    <property type="term" value="F:maleylacetoacetate isomerase activity"/>
    <property type="evidence" value="ECO:0007669"/>
    <property type="project" value="TreeGrafter"/>
</dbReference>
<comment type="similarity">
    <text evidence="1">Belongs to the GST superfamily.</text>
</comment>
<dbReference type="PANTHER" id="PTHR42673">
    <property type="entry name" value="MALEYLACETOACETATE ISOMERASE"/>
    <property type="match status" value="1"/>
</dbReference>
<proteinExistence type="inferred from homology"/>
<evidence type="ECO:0000256" key="1">
    <source>
        <dbReference type="ARBA" id="ARBA00007409"/>
    </source>
</evidence>
<dbReference type="AlphaFoldDB" id="A0A9P9AFP5"/>
<dbReference type="InterPro" id="IPR036282">
    <property type="entry name" value="Glutathione-S-Trfase_C_sf"/>
</dbReference>
<name>A0A9P9AFP5_9PEZI</name>
<dbReference type="SFLD" id="SFLDS00019">
    <property type="entry name" value="Glutathione_Transferase_(cytos"/>
    <property type="match status" value="1"/>
</dbReference>
<dbReference type="CDD" id="cd03043">
    <property type="entry name" value="GST_N_1"/>
    <property type="match status" value="1"/>
</dbReference>
<dbReference type="Gene3D" id="1.20.1050.10">
    <property type="match status" value="1"/>
</dbReference>
<evidence type="ECO:0000313" key="3">
    <source>
        <dbReference type="EMBL" id="KAH6697307.1"/>
    </source>
</evidence>
<dbReference type="GO" id="GO:0006749">
    <property type="term" value="P:glutathione metabolic process"/>
    <property type="evidence" value="ECO:0007669"/>
    <property type="project" value="TreeGrafter"/>
</dbReference>
<gene>
    <name evidence="3" type="ORF">F5X68DRAFT_272280</name>
</gene>
<dbReference type="Pfam" id="PF13410">
    <property type="entry name" value="GST_C_2"/>
    <property type="match status" value="1"/>
</dbReference>
<organism evidence="3 4">
    <name type="scientific">Plectosphaerella plurivora</name>
    <dbReference type="NCBI Taxonomy" id="936078"/>
    <lineage>
        <taxon>Eukaryota</taxon>
        <taxon>Fungi</taxon>
        <taxon>Dikarya</taxon>
        <taxon>Ascomycota</taxon>
        <taxon>Pezizomycotina</taxon>
        <taxon>Sordariomycetes</taxon>
        <taxon>Hypocreomycetidae</taxon>
        <taxon>Glomerellales</taxon>
        <taxon>Plectosphaerellaceae</taxon>
        <taxon>Plectosphaerella</taxon>
    </lineage>
</organism>
<dbReference type="CDD" id="cd03194">
    <property type="entry name" value="GST_C_3"/>
    <property type="match status" value="1"/>
</dbReference>
<dbReference type="Pfam" id="PF13409">
    <property type="entry name" value="GST_N_2"/>
    <property type="match status" value="1"/>
</dbReference>
<evidence type="ECO:0000259" key="2">
    <source>
        <dbReference type="PROSITE" id="PS50404"/>
    </source>
</evidence>